<sequence length="85" mass="9422">MYEMHFGMSMSGAVLNTINTRLDARTVTVLLRHSGSKLIFVDPTSLPLVHDALQLLPPRHPAARVIPVEDPYEKEFPPADPSTLT</sequence>
<keyword evidence="4" id="KW-1185">Reference proteome</keyword>
<evidence type="ECO:0008006" key="5">
    <source>
        <dbReference type="Google" id="ProtNLM"/>
    </source>
</evidence>
<organism evidence="3 4">
    <name type="scientific">Eragrostis curvula</name>
    <name type="common">weeping love grass</name>
    <dbReference type="NCBI Taxonomy" id="38414"/>
    <lineage>
        <taxon>Eukaryota</taxon>
        <taxon>Viridiplantae</taxon>
        <taxon>Streptophyta</taxon>
        <taxon>Embryophyta</taxon>
        <taxon>Tracheophyta</taxon>
        <taxon>Spermatophyta</taxon>
        <taxon>Magnoliopsida</taxon>
        <taxon>Liliopsida</taxon>
        <taxon>Poales</taxon>
        <taxon>Poaceae</taxon>
        <taxon>PACMAD clade</taxon>
        <taxon>Chloridoideae</taxon>
        <taxon>Eragrostideae</taxon>
        <taxon>Eragrostidinae</taxon>
        <taxon>Eragrostis</taxon>
    </lineage>
</organism>
<accession>A0A5J9TYS4</accession>
<gene>
    <name evidence="3" type="ORF">EJB05_40133</name>
</gene>
<dbReference type="PANTHER" id="PTHR43859">
    <property type="entry name" value="ACYL-ACTIVATING ENZYME"/>
    <property type="match status" value="1"/>
</dbReference>
<dbReference type="SUPFAM" id="SSF56801">
    <property type="entry name" value="Acetyl-CoA synthetase-like"/>
    <property type="match status" value="1"/>
</dbReference>
<reference evidence="3 4" key="1">
    <citation type="journal article" date="2019" name="Sci. Rep.">
        <title>A high-quality genome of Eragrostis curvula grass provides insights into Poaceae evolution and supports new strategies to enhance forage quality.</title>
        <authorList>
            <person name="Carballo J."/>
            <person name="Santos B.A.C.M."/>
            <person name="Zappacosta D."/>
            <person name="Garbus I."/>
            <person name="Selva J.P."/>
            <person name="Gallo C.A."/>
            <person name="Diaz A."/>
            <person name="Albertini E."/>
            <person name="Caccamo M."/>
            <person name="Echenique V."/>
        </authorList>
    </citation>
    <scope>NUCLEOTIDE SEQUENCE [LARGE SCALE GENOMIC DNA]</scope>
    <source>
        <strain evidence="4">cv. Victoria</strain>
        <tissue evidence="3">Leaf</tissue>
    </source>
</reference>
<evidence type="ECO:0000256" key="2">
    <source>
        <dbReference type="ARBA" id="ARBA00022598"/>
    </source>
</evidence>
<dbReference type="OrthoDB" id="1742721at2759"/>
<evidence type="ECO:0000313" key="4">
    <source>
        <dbReference type="Proteomes" id="UP000324897"/>
    </source>
</evidence>
<dbReference type="Gene3D" id="3.40.50.12780">
    <property type="entry name" value="N-terminal domain of ligase-like"/>
    <property type="match status" value="1"/>
</dbReference>
<dbReference type="PANTHER" id="PTHR43859:SF57">
    <property type="entry name" value="ACYL-ACTIVATING ENZYME 8-RELATED"/>
    <property type="match status" value="1"/>
</dbReference>
<name>A0A5J9TYS4_9POAL</name>
<dbReference type="AlphaFoldDB" id="A0A5J9TYS4"/>
<dbReference type="EMBL" id="RWGY01000031">
    <property type="protein sequence ID" value="TVU16562.1"/>
    <property type="molecule type" value="Genomic_DNA"/>
</dbReference>
<feature type="non-terminal residue" evidence="3">
    <location>
        <position position="1"/>
    </location>
</feature>
<dbReference type="Gramene" id="TVU16562">
    <property type="protein sequence ID" value="TVU16562"/>
    <property type="gene ID" value="EJB05_40133"/>
</dbReference>
<evidence type="ECO:0000256" key="1">
    <source>
        <dbReference type="ARBA" id="ARBA00006432"/>
    </source>
</evidence>
<comment type="similarity">
    <text evidence="1">Belongs to the ATP-dependent AMP-binding enzyme family.</text>
</comment>
<protein>
    <recommendedName>
        <fullName evidence="5">AMP-dependent synthetase/ligase domain-containing protein</fullName>
    </recommendedName>
</protein>
<evidence type="ECO:0000313" key="3">
    <source>
        <dbReference type="EMBL" id="TVU16562.1"/>
    </source>
</evidence>
<dbReference type="Proteomes" id="UP000324897">
    <property type="component" value="Unassembled WGS sequence"/>
</dbReference>
<comment type="caution">
    <text evidence="3">The sequence shown here is derived from an EMBL/GenBank/DDBJ whole genome shotgun (WGS) entry which is preliminary data.</text>
</comment>
<dbReference type="GO" id="GO:0016874">
    <property type="term" value="F:ligase activity"/>
    <property type="evidence" value="ECO:0007669"/>
    <property type="project" value="UniProtKB-KW"/>
</dbReference>
<dbReference type="InterPro" id="IPR042099">
    <property type="entry name" value="ANL_N_sf"/>
</dbReference>
<proteinExistence type="inferred from homology"/>
<keyword evidence="2" id="KW-0436">Ligase</keyword>